<dbReference type="PANTHER" id="PTHR46143">
    <property type="entry name" value="CALPAIN-7"/>
    <property type="match status" value="1"/>
</dbReference>
<feature type="domain" description="Calpain catalytic" evidence="7">
    <location>
        <begin position="136"/>
        <end position="471"/>
    </location>
</feature>
<feature type="active site" evidence="4">
    <location>
        <position position="409"/>
    </location>
</feature>
<evidence type="ECO:0000313" key="8">
    <source>
        <dbReference type="EMBL" id="KAK2952905.1"/>
    </source>
</evidence>
<keyword evidence="2 4" id="KW-0378">Hydrolase</keyword>
<evidence type="ECO:0000256" key="3">
    <source>
        <dbReference type="ARBA" id="ARBA00022807"/>
    </source>
</evidence>
<comment type="caution">
    <text evidence="8">The sequence shown here is derived from an EMBL/GenBank/DDBJ whole genome shotgun (WGS) entry which is preliminary data.</text>
</comment>
<feature type="transmembrane region" description="Helical" evidence="6">
    <location>
        <begin position="6"/>
        <end position="28"/>
    </location>
</feature>
<evidence type="ECO:0000313" key="9">
    <source>
        <dbReference type="Proteomes" id="UP001281761"/>
    </source>
</evidence>
<reference evidence="8 9" key="1">
    <citation type="journal article" date="2022" name="bioRxiv">
        <title>Genomics of Preaxostyla Flagellates Illuminates Evolutionary Transitions and the Path Towards Mitochondrial Loss.</title>
        <authorList>
            <person name="Novak L.V.F."/>
            <person name="Treitli S.C."/>
            <person name="Pyrih J."/>
            <person name="Halakuc P."/>
            <person name="Pipaliya S.V."/>
            <person name="Vacek V."/>
            <person name="Brzon O."/>
            <person name="Soukal P."/>
            <person name="Eme L."/>
            <person name="Dacks J.B."/>
            <person name="Karnkowska A."/>
            <person name="Elias M."/>
            <person name="Hampl V."/>
        </authorList>
    </citation>
    <scope>NUCLEOTIDE SEQUENCE [LARGE SCALE GENOMIC DNA]</scope>
    <source>
        <strain evidence="8">NAU3</strain>
        <tissue evidence="8">Gut</tissue>
    </source>
</reference>
<evidence type="ECO:0000256" key="5">
    <source>
        <dbReference type="SAM" id="MobiDB-lite"/>
    </source>
</evidence>
<feature type="region of interest" description="Disordered" evidence="5">
    <location>
        <begin position="56"/>
        <end position="114"/>
    </location>
</feature>
<dbReference type="SUPFAM" id="SSF54001">
    <property type="entry name" value="Cysteine proteinases"/>
    <property type="match status" value="1"/>
</dbReference>
<keyword evidence="1 4" id="KW-0645">Protease</keyword>
<keyword evidence="3 4" id="KW-0788">Thiol protease</keyword>
<evidence type="ECO:0000259" key="7">
    <source>
        <dbReference type="PROSITE" id="PS50203"/>
    </source>
</evidence>
<proteinExistence type="predicted"/>
<evidence type="ECO:0000256" key="6">
    <source>
        <dbReference type="SAM" id="Phobius"/>
    </source>
</evidence>
<protein>
    <submittedName>
        <fullName evidence="8">Calpain-type cysteine protease DEK1</fullName>
        <ecNumber evidence="8">3.4.22.-</ecNumber>
    </submittedName>
</protein>
<dbReference type="Proteomes" id="UP001281761">
    <property type="component" value="Unassembled WGS sequence"/>
</dbReference>
<keyword evidence="9" id="KW-1185">Reference proteome</keyword>
<gene>
    <name evidence="8" type="ORF">BLNAU_12081</name>
</gene>
<dbReference type="Gene3D" id="3.90.70.10">
    <property type="entry name" value="Cysteine proteinases"/>
    <property type="match status" value="1"/>
</dbReference>
<sequence length="1012" mass="115426">MNIVAIVIIITSTIVLLSVIIVLSPGCISKKPKKSSTADVEDLQFKSTNRKNIDDFSRSELINPDSVMGSPGLNPNSGFSTPRDESMNPINDDSQGFNRPHRNPKPPKEDEKTRNRRIVEELVKKHQVFHRETFPLWTDEVFQRAQSSLLEVEPFTDPWKSPIPSSDDFQTGKWLRPAEIVDATDNELKIFAKTRYSDVHQSSVSDCSFCCSLSLLALHLERTGINYLKHLIYPQDENNEPVFNPSGHYFVKFYFNGGWRAVEVDDLFPVYEWSASKELTKEKPKSLLVAYSMDRTEFWVSIIEKAYTKMRGSGYNFSGSRSSLDLTFLANWIPGTTWKIKDEPKLADSYWNTLLEGYKSNTCLATISTADEKGKSQKTGPNGLAYNHAYAIVDVLVLSNGKKLLKIKNPWAHDRWNGAFSPTDKAVWTEELQKELNYDVTAALAEDDGIFFISFDDAKKCFDNCYVSFSPQSVPHKQTFPIVWPAAIQSKEQSLTAFQGPQFLVFKQKKQKFWFILEQFVMEGDLPVPKDSNDFPDFSELTFGLVLNAHQPTIVNNQDPITNRPQHPRAWHYNALGNISVTQGHIQAVHVTNEFEGYITVLPYIRRDELRDCEFLLHICSSDPVLAENVKPGLAKSDAFLVDKWEPTPLMYETAIYAAPFINLSARPDRPKSQFVTYLSSPTSTRPAMDKILPPSLIPFFHATSSFFSSQYCVSLLPNNPGAPRKKPLVEEVVNGMYFDSDFDKLRLVFQSDPNTPMAVQHGTYSPEPARWEHNQRSTNNPRGSWQFTGDPYKEYALRFFPVTLTLSPRIDILLLISPTLDHPNYFGSYKMSICAPNDYTVKIERLKEEWKTFPYTLFLHGCVNKDYPFHAGIRITQTTEIAWQYIFISDSRDSIAPTTRIYKRDVDPESPTLESVVEQTKTPWPNYTIYFEPDYCGNSRTVQVPSSFQGTQELPFGNMKNTKEMKASSPCGGGNLEPGEYMLRTTVTPEYPVYFVCFMWSDKPLTVFQKQ</sequence>
<feature type="compositionally biased region" description="Polar residues" evidence="5">
    <location>
        <begin position="88"/>
        <end position="97"/>
    </location>
</feature>
<keyword evidence="6" id="KW-0812">Transmembrane</keyword>
<keyword evidence="6" id="KW-0472">Membrane</keyword>
<evidence type="ECO:0000256" key="1">
    <source>
        <dbReference type="ARBA" id="ARBA00022670"/>
    </source>
</evidence>
<keyword evidence="6" id="KW-1133">Transmembrane helix</keyword>
<feature type="active site" evidence="4">
    <location>
        <position position="207"/>
    </location>
</feature>
<dbReference type="Pfam" id="PF00648">
    <property type="entry name" value="Peptidase_C2"/>
    <property type="match status" value="1"/>
</dbReference>
<dbReference type="GO" id="GO:0008233">
    <property type="term" value="F:peptidase activity"/>
    <property type="evidence" value="ECO:0007669"/>
    <property type="project" value="UniProtKB-KW"/>
</dbReference>
<dbReference type="InterPro" id="IPR001300">
    <property type="entry name" value="Peptidase_C2_calpain_cat"/>
</dbReference>
<dbReference type="PROSITE" id="PS50203">
    <property type="entry name" value="CALPAIN_CAT"/>
    <property type="match status" value="1"/>
</dbReference>
<dbReference type="InterPro" id="IPR038765">
    <property type="entry name" value="Papain-like_cys_pep_sf"/>
</dbReference>
<dbReference type="PANTHER" id="PTHR46143:SF1">
    <property type="entry name" value="CALPAIN-7"/>
    <property type="match status" value="1"/>
</dbReference>
<organism evidence="8 9">
    <name type="scientific">Blattamonas nauphoetae</name>
    <dbReference type="NCBI Taxonomy" id="2049346"/>
    <lineage>
        <taxon>Eukaryota</taxon>
        <taxon>Metamonada</taxon>
        <taxon>Preaxostyla</taxon>
        <taxon>Oxymonadida</taxon>
        <taxon>Blattamonas</taxon>
    </lineage>
</organism>
<dbReference type="EMBL" id="JARBJD010000097">
    <property type="protein sequence ID" value="KAK2952905.1"/>
    <property type="molecule type" value="Genomic_DNA"/>
</dbReference>
<dbReference type="EC" id="3.4.22.-" evidence="8"/>
<accession>A0ABQ9XNW5</accession>
<feature type="region of interest" description="Disordered" evidence="5">
    <location>
        <begin position="760"/>
        <end position="785"/>
    </location>
</feature>
<dbReference type="GO" id="GO:0006508">
    <property type="term" value="P:proteolysis"/>
    <property type="evidence" value="ECO:0007669"/>
    <property type="project" value="UniProtKB-KW"/>
</dbReference>
<evidence type="ECO:0000256" key="2">
    <source>
        <dbReference type="ARBA" id="ARBA00022801"/>
    </source>
</evidence>
<dbReference type="SMART" id="SM00230">
    <property type="entry name" value="CysPc"/>
    <property type="match status" value="1"/>
</dbReference>
<feature type="active site" evidence="4">
    <location>
        <position position="388"/>
    </location>
</feature>
<dbReference type="InterPro" id="IPR051297">
    <property type="entry name" value="PalB/RIM13"/>
</dbReference>
<name>A0ABQ9XNW5_9EUKA</name>
<evidence type="ECO:0000256" key="4">
    <source>
        <dbReference type="PROSITE-ProRule" id="PRU00239"/>
    </source>
</evidence>